<feature type="domain" description="ABC3 transporter permease C-terminal" evidence="7">
    <location>
        <begin position="774"/>
        <end position="874"/>
    </location>
</feature>
<evidence type="ECO:0000256" key="5">
    <source>
        <dbReference type="ARBA" id="ARBA00023136"/>
    </source>
</evidence>
<keyword evidence="2" id="KW-1003">Cell membrane</keyword>
<accession>A0ABX0X8N7</accession>
<feature type="transmembrane region" description="Helical" evidence="6">
    <location>
        <begin position="857"/>
        <end position="881"/>
    </location>
</feature>
<keyword evidence="10" id="KW-1185">Reference proteome</keyword>
<evidence type="ECO:0000256" key="4">
    <source>
        <dbReference type="ARBA" id="ARBA00022989"/>
    </source>
</evidence>
<dbReference type="InterPro" id="IPR050250">
    <property type="entry name" value="Macrolide_Exporter_MacB"/>
</dbReference>
<feature type="domain" description="MacB-like periplasmic core" evidence="8">
    <location>
        <begin position="105"/>
        <end position="323"/>
    </location>
</feature>
<sequence>MKSFDVSAAVAQWRSQLISAGSDPSFLEELESGLYDRYDHFLLSGLPPAEAFARAREKVGDVPRVAVAEYGKAARPSGFALGYLLPSYLKTGLRTLRSRPIYNLINYLCLTIGIVTAAIALLYLRSELRYDATTPNAQAKYRLGMQYRSQGYSMIGFSDYNQTDADEQLERVRALTELPGILTAVQFQTFPERQLIRLREGKFEVENLLETNTPAAFADFFGYRFLSGSATAFAAAPNTAALTAGEAEKIFGPDWRNQNIIGQPLTIDTFTYTIAGVLADPAPNTHFDFSIALHRERIAYWGSRLYVEADAAQNAATLAAAIDDNFAKINASLAQQDLFGGVIVQPLRSIHLGSDLLYELKPPGKPAYLYVIGIMALLVLLLTISNYTNLAVAMHTGRSREIGMRKVFGAGDGQIAGQFLLEAALLGLLAFPLVMTVLYFLLPRFDALMGTAIGEGALRSPVVWGIVVAATLVIGSLAGLYPAVYLSRQPIIGLFDHRMKSGGGGAVSTRKVIITLQFTLLIALCSLTLLVNRQLNYMQTKDLGFDRDRVLYVNVNADSSRFATFREEVLRLPSVTSVGAGTPLGQQDFNQLTYKLEGQSEVFDDAYNVYMDFQSLALLDIETSIPELVADPEQAPARLVLINNTLAERLKNRYGLTDADLVGRTIIEEPEYTDEETGEVGFPYEIYGTFGDINVFSLREQVGPMLMTVSRNPRYVYWAAVRYREDSPTEILKDVRTVYDGMNLDPIFTHAFLEANLEDLYEDESRISTLSTYFSLVAFGLALLGLIALTAYLTTLRQREIGIRRILGASQWSILRRYNGEYLPLLAVALLIATPLSWLAVDEWLAGFAYRIDVGPWVFLLAAGLTLLVTVLVVSMVTVLAMRVLPARVLSGE</sequence>
<keyword evidence="4 6" id="KW-1133">Transmembrane helix</keyword>
<gene>
    <name evidence="9" type="ORF">GGR27_001114</name>
</gene>
<reference evidence="9 10" key="1">
    <citation type="submission" date="2020-03" db="EMBL/GenBank/DDBJ databases">
        <title>Genomic Encyclopedia of Type Strains, Phase IV (KMG-IV): sequencing the most valuable type-strain genomes for metagenomic binning, comparative biology and taxonomic classification.</title>
        <authorList>
            <person name="Goeker M."/>
        </authorList>
    </citation>
    <scope>NUCLEOTIDE SEQUENCE [LARGE SCALE GENOMIC DNA]</scope>
    <source>
        <strain evidence="9 10">DSM 105096</strain>
    </source>
</reference>
<keyword evidence="5 6" id="KW-0472">Membrane</keyword>
<name>A0ABX0X8N7_9BACT</name>
<dbReference type="PANTHER" id="PTHR30572">
    <property type="entry name" value="MEMBRANE COMPONENT OF TRANSPORTER-RELATED"/>
    <property type="match status" value="1"/>
</dbReference>
<dbReference type="Pfam" id="PF02687">
    <property type="entry name" value="FtsX"/>
    <property type="match status" value="2"/>
</dbReference>
<feature type="transmembrane region" description="Helical" evidence="6">
    <location>
        <begin position="367"/>
        <end position="394"/>
    </location>
</feature>
<dbReference type="Proteomes" id="UP000770785">
    <property type="component" value="Unassembled WGS sequence"/>
</dbReference>
<evidence type="ECO:0000259" key="8">
    <source>
        <dbReference type="Pfam" id="PF12704"/>
    </source>
</evidence>
<dbReference type="EMBL" id="JAATJH010000002">
    <property type="protein sequence ID" value="NJC25615.1"/>
    <property type="molecule type" value="Genomic_DNA"/>
</dbReference>
<feature type="domain" description="ABC3 transporter permease C-terminal" evidence="7">
    <location>
        <begin position="374"/>
        <end position="490"/>
    </location>
</feature>
<feature type="transmembrane region" description="Helical" evidence="6">
    <location>
        <begin position="773"/>
        <end position="795"/>
    </location>
</feature>
<evidence type="ECO:0000313" key="10">
    <source>
        <dbReference type="Proteomes" id="UP000770785"/>
    </source>
</evidence>
<protein>
    <submittedName>
        <fullName evidence="9">ABC transport system permease protein</fullName>
    </submittedName>
</protein>
<evidence type="ECO:0000313" key="9">
    <source>
        <dbReference type="EMBL" id="NJC25615.1"/>
    </source>
</evidence>
<evidence type="ECO:0000256" key="3">
    <source>
        <dbReference type="ARBA" id="ARBA00022692"/>
    </source>
</evidence>
<feature type="transmembrane region" description="Helical" evidence="6">
    <location>
        <begin position="415"/>
        <end position="442"/>
    </location>
</feature>
<dbReference type="PANTHER" id="PTHR30572:SF18">
    <property type="entry name" value="ABC-TYPE MACROLIDE FAMILY EXPORT SYSTEM PERMEASE COMPONENT 2"/>
    <property type="match status" value="1"/>
</dbReference>
<feature type="transmembrane region" description="Helical" evidence="6">
    <location>
        <begin position="822"/>
        <end position="841"/>
    </location>
</feature>
<dbReference type="RefSeq" id="WP_168036414.1">
    <property type="nucleotide sequence ID" value="NZ_JAATJH010000002.1"/>
</dbReference>
<feature type="transmembrane region" description="Helical" evidence="6">
    <location>
        <begin position="462"/>
        <end position="486"/>
    </location>
</feature>
<dbReference type="Pfam" id="PF12704">
    <property type="entry name" value="MacB_PCD"/>
    <property type="match status" value="1"/>
</dbReference>
<evidence type="ECO:0000256" key="2">
    <source>
        <dbReference type="ARBA" id="ARBA00022475"/>
    </source>
</evidence>
<organism evidence="9 10">
    <name type="scientific">Neolewinella antarctica</name>
    <dbReference type="NCBI Taxonomy" id="442734"/>
    <lineage>
        <taxon>Bacteria</taxon>
        <taxon>Pseudomonadati</taxon>
        <taxon>Bacteroidota</taxon>
        <taxon>Saprospiria</taxon>
        <taxon>Saprospirales</taxon>
        <taxon>Lewinellaceae</taxon>
        <taxon>Neolewinella</taxon>
    </lineage>
</organism>
<proteinExistence type="predicted"/>
<evidence type="ECO:0000256" key="6">
    <source>
        <dbReference type="SAM" id="Phobius"/>
    </source>
</evidence>
<feature type="transmembrane region" description="Helical" evidence="6">
    <location>
        <begin position="507"/>
        <end position="531"/>
    </location>
</feature>
<dbReference type="InterPro" id="IPR003838">
    <property type="entry name" value="ABC3_permease_C"/>
</dbReference>
<keyword evidence="3 6" id="KW-0812">Transmembrane</keyword>
<feature type="transmembrane region" description="Helical" evidence="6">
    <location>
        <begin position="104"/>
        <end position="124"/>
    </location>
</feature>
<comment type="subcellular location">
    <subcellularLocation>
        <location evidence="1">Cell membrane</location>
        <topology evidence="1">Multi-pass membrane protein</topology>
    </subcellularLocation>
</comment>
<evidence type="ECO:0000259" key="7">
    <source>
        <dbReference type="Pfam" id="PF02687"/>
    </source>
</evidence>
<comment type="caution">
    <text evidence="9">The sequence shown here is derived from an EMBL/GenBank/DDBJ whole genome shotgun (WGS) entry which is preliminary data.</text>
</comment>
<evidence type="ECO:0000256" key="1">
    <source>
        <dbReference type="ARBA" id="ARBA00004651"/>
    </source>
</evidence>
<dbReference type="InterPro" id="IPR025857">
    <property type="entry name" value="MacB_PCD"/>
</dbReference>